<evidence type="ECO:0000313" key="1">
    <source>
        <dbReference type="EMBL" id="CRL46928.1"/>
    </source>
</evidence>
<geneLocation type="plasmid" evidence="2">
    <name>psg2</name>
</geneLocation>
<gene>
    <name evidence="1" type="ORF">SGGMMB4_05900</name>
</gene>
<sequence>MASCDLTHLPVRREVISFYFERNIFTILLASIQGNSFQLEVAHG</sequence>
<accession>A0A193QP71</accession>
<name>A0A193QP71_SODGM</name>
<organism evidence="1 2">
    <name type="scientific">Sodalis glossinidius (strain morsitans)</name>
    <dbReference type="NCBI Taxonomy" id="343509"/>
    <lineage>
        <taxon>Bacteria</taxon>
        <taxon>Pseudomonadati</taxon>
        <taxon>Pseudomonadota</taxon>
        <taxon>Gammaproteobacteria</taxon>
        <taxon>Enterobacterales</taxon>
        <taxon>Bruguierivoracaceae</taxon>
        <taxon>Sodalis</taxon>
    </lineage>
</organism>
<reference evidence="2" key="1">
    <citation type="submission" date="2015-05" db="EMBL/GenBank/DDBJ databases">
        <authorList>
            <person name="Goodhead I."/>
        </authorList>
    </citation>
    <scope>NUCLEOTIDE SEQUENCE [LARGE SCALE GENOMIC DNA]</scope>
    <source>
        <strain evidence="2">morsitans</strain>
        <plasmid evidence="2">psg2</plasmid>
    </source>
</reference>
<dbReference type="Proteomes" id="UP000245838">
    <property type="component" value="Plasmid psg2"/>
</dbReference>
<evidence type="ECO:0000313" key="2">
    <source>
        <dbReference type="Proteomes" id="UP000245838"/>
    </source>
</evidence>
<protein>
    <submittedName>
        <fullName evidence="1">Uncharacterized protein</fullName>
    </submittedName>
</protein>
<proteinExistence type="predicted"/>
<dbReference type="AlphaFoldDB" id="A0A193QP71"/>
<dbReference type="EMBL" id="LN854559">
    <property type="protein sequence ID" value="CRL46928.1"/>
    <property type="molecule type" value="Genomic_DNA"/>
</dbReference>